<dbReference type="PANTHER" id="PTHR43570:SF20">
    <property type="entry name" value="ALDEHYDE DEHYDROGENASE ALDX-RELATED"/>
    <property type="match status" value="1"/>
</dbReference>
<dbReference type="InterPro" id="IPR012394">
    <property type="entry name" value="Aldehyde_DH_NAD(P)"/>
</dbReference>
<evidence type="ECO:0000256" key="1">
    <source>
        <dbReference type="ARBA" id="ARBA00009986"/>
    </source>
</evidence>
<dbReference type="Gene3D" id="3.40.605.10">
    <property type="entry name" value="Aldehyde Dehydrogenase, Chain A, domain 1"/>
    <property type="match status" value="1"/>
</dbReference>
<comment type="caution">
    <text evidence="8">The sequence shown here is derived from an EMBL/GenBank/DDBJ whole genome shotgun (WGS) entry which is preliminary data.</text>
</comment>
<dbReference type="EMBL" id="JAFFZP010000012">
    <property type="protein sequence ID" value="MBN0987639.1"/>
    <property type="molecule type" value="Genomic_DNA"/>
</dbReference>
<dbReference type="InterPro" id="IPR016161">
    <property type="entry name" value="Ald_DH/histidinol_DH"/>
</dbReference>
<sequence>MNTDVRPLPCNRQQIDLLFDGQRETALHLRSSSARVRRDKLKRLGDALMAHRDELYSAFQTDFRKPAAEVELTELLPVFDEIHMARRKLGRWMKPTRVGSTLAAFGTSASVTYQSKGRCLIIGPWNYPVATLIGPLVSAIAAGNTVILKPSEFTPAVNAVLAQVIANCFEPTEVALVEGEVATSEALLACPFDHIFFTGSPGVGKLVMAAASKHLTSVTLELGGKSPVIVDESADLRRAAEVIIWGKLINAGQTCIAPDTLFVQRSVRDKLLNHCREIIRQRFGDNDADIAASPDFARIINTRHADRIASLIDDAVQQGARCPAGGNYDWQNRYVAPTLLTDIPASALIMDEEIFGPVLPVIEFDQLDEVINYINDRPKPLALYLWTQRNKCIRRIRDETSSGSIVINHCMLQYAHTRLPFGGVNNSGIGNGHGIFGFKAFSHERASLRGGPLLVVKMFFPPYSQTKRRLINLLIQWLHK</sequence>
<name>A0ABS2W7G6_9GAMM</name>
<dbReference type="PROSITE" id="PS00687">
    <property type="entry name" value="ALDEHYDE_DEHYDR_GLU"/>
    <property type="match status" value="1"/>
</dbReference>
<keyword evidence="2 4" id="KW-0560">Oxidoreductase</keyword>
<organism evidence="8 9">
    <name type="scientific">Amphritea pacifica</name>
    <dbReference type="NCBI Taxonomy" id="2811233"/>
    <lineage>
        <taxon>Bacteria</taxon>
        <taxon>Pseudomonadati</taxon>
        <taxon>Pseudomonadota</taxon>
        <taxon>Gammaproteobacteria</taxon>
        <taxon>Oceanospirillales</taxon>
        <taxon>Oceanospirillaceae</taxon>
        <taxon>Amphritea</taxon>
    </lineage>
</organism>
<evidence type="ECO:0000256" key="3">
    <source>
        <dbReference type="ARBA" id="ARBA00023027"/>
    </source>
</evidence>
<dbReference type="SUPFAM" id="SSF53720">
    <property type="entry name" value="ALDH-like"/>
    <property type="match status" value="1"/>
</dbReference>
<evidence type="ECO:0000256" key="5">
    <source>
        <dbReference type="PROSITE-ProRule" id="PRU10007"/>
    </source>
</evidence>
<dbReference type="Gene3D" id="3.40.309.10">
    <property type="entry name" value="Aldehyde Dehydrogenase, Chain A, domain 2"/>
    <property type="match status" value="1"/>
</dbReference>
<dbReference type="InterPro" id="IPR015590">
    <property type="entry name" value="Aldehyde_DH_dom"/>
</dbReference>
<dbReference type="PIRSF" id="PIRSF036492">
    <property type="entry name" value="ALDH"/>
    <property type="match status" value="1"/>
</dbReference>
<dbReference type="PROSITE" id="PS00070">
    <property type="entry name" value="ALDEHYDE_DEHYDR_CYS"/>
    <property type="match status" value="1"/>
</dbReference>
<dbReference type="Pfam" id="PF00171">
    <property type="entry name" value="Aldedh"/>
    <property type="match status" value="1"/>
</dbReference>
<keyword evidence="9" id="KW-1185">Reference proteome</keyword>
<evidence type="ECO:0000259" key="7">
    <source>
        <dbReference type="Pfam" id="PF00171"/>
    </source>
</evidence>
<evidence type="ECO:0000256" key="4">
    <source>
        <dbReference type="PIRNR" id="PIRNR036492"/>
    </source>
</evidence>
<gene>
    <name evidence="8" type="ORF">JW498_09715</name>
</gene>
<dbReference type="InterPro" id="IPR016160">
    <property type="entry name" value="Ald_DH_CS_CYS"/>
</dbReference>
<comment type="similarity">
    <text evidence="1 4 6">Belongs to the aldehyde dehydrogenase family.</text>
</comment>
<accession>A0ABS2W7G6</accession>
<dbReference type="InterPro" id="IPR029510">
    <property type="entry name" value="Ald_DH_CS_GLU"/>
</dbReference>
<feature type="domain" description="Aldehyde dehydrogenase" evidence="7">
    <location>
        <begin position="11"/>
        <end position="443"/>
    </location>
</feature>
<dbReference type="PANTHER" id="PTHR43570">
    <property type="entry name" value="ALDEHYDE DEHYDROGENASE"/>
    <property type="match status" value="1"/>
</dbReference>
<reference evidence="8 9" key="1">
    <citation type="submission" date="2021-02" db="EMBL/GenBank/DDBJ databases">
        <title>A novel species of genus Amphritea isolated from a fishpond in China.</title>
        <authorList>
            <person name="Lu H."/>
        </authorList>
    </citation>
    <scope>NUCLEOTIDE SEQUENCE [LARGE SCALE GENOMIC DNA]</scope>
    <source>
        <strain evidence="8 9">RP18W</strain>
    </source>
</reference>
<dbReference type="InterPro" id="IPR016163">
    <property type="entry name" value="Ald_DH_C"/>
</dbReference>
<evidence type="ECO:0000256" key="2">
    <source>
        <dbReference type="ARBA" id="ARBA00023002"/>
    </source>
</evidence>
<proteinExistence type="inferred from homology"/>
<dbReference type="RefSeq" id="WP_205212358.1">
    <property type="nucleotide sequence ID" value="NZ_JAFFZO010000052.1"/>
</dbReference>
<dbReference type="InterPro" id="IPR016162">
    <property type="entry name" value="Ald_DH_N"/>
</dbReference>
<evidence type="ECO:0000256" key="6">
    <source>
        <dbReference type="RuleBase" id="RU003345"/>
    </source>
</evidence>
<evidence type="ECO:0000313" key="9">
    <source>
        <dbReference type="Proteomes" id="UP000760472"/>
    </source>
</evidence>
<keyword evidence="3" id="KW-0520">NAD</keyword>
<dbReference type="CDD" id="cd07134">
    <property type="entry name" value="ALDH_AlkH-like"/>
    <property type="match status" value="1"/>
</dbReference>
<evidence type="ECO:0000313" key="8">
    <source>
        <dbReference type="EMBL" id="MBN0987639.1"/>
    </source>
</evidence>
<dbReference type="Proteomes" id="UP000760472">
    <property type="component" value="Unassembled WGS sequence"/>
</dbReference>
<feature type="active site" evidence="5">
    <location>
        <position position="221"/>
    </location>
</feature>
<protein>
    <recommendedName>
        <fullName evidence="4">Aldehyde dehydrogenase</fullName>
    </recommendedName>
</protein>